<sequence length="288" mass="32960">MAKSVFKIPTSLDRSFLDHEIALAGGGWQMRPLPMKVILFWVVSILLLFWVTTSTFVSSADWWLILLVVIWWLATTAFFGQYSKTKEMRFASLPALLEYLPRSARRVITRRGSDPSGFYAVLGVKGIDETGYIEWLDGTVGQAYLVVGSASVLVFDEDKQAILNRVDAFWRKVDNNAEFIWITTKEPQRVYRQLGNLEMLNRNLEVRDSELFELLDERYSILKEYVGGQFTSIHQYLVIKGDNLESLRRAHALVRAEAEGSSLMIKQATMLNAEDLNDMLRAVYTADR</sequence>
<proteinExistence type="predicted"/>
<gene>
    <name evidence="2" type="ORF">HNR06_002597</name>
</gene>
<dbReference type="Proteomes" id="UP000584931">
    <property type="component" value="Unassembled WGS sequence"/>
</dbReference>
<dbReference type="AlphaFoldDB" id="A0A7Y9XEB8"/>
<evidence type="ECO:0000256" key="1">
    <source>
        <dbReference type="SAM" id="Phobius"/>
    </source>
</evidence>
<feature type="transmembrane region" description="Helical" evidence="1">
    <location>
        <begin position="37"/>
        <end position="56"/>
    </location>
</feature>
<keyword evidence="1" id="KW-0812">Transmembrane</keyword>
<name>A0A7Y9XEB8_9ACTN</name>
<evidence type="ECO:0000313" key="3">
    <source>
        <dbReference type="Proteomes" id="UP000584931"/>
    </source>
</evidence>
<accession>A0A7Y9XEB8</accession>
<keyword evidence="1" id="KW-0472">Membrane</keyword>
<reference evidence="2 3" key="1">
    <citation type="submission" date="2020-07" db="EMBL/GenBank/DDBJ databases">
        <title>Sequencing the genomes of 1000 actinobacteria strains.</title>
        <authorList>
            <person name="Klenk H.-P."/>
        </authorList>
    </citation>
    <scope>NUCLEOTIDE SEQUENCE [LARGE SCALE GENOMIC DNA]</scope>
    <source>
        <strain evidence="2 3">DSM 45278</strain>
    </source>
</reference>
<comment type="caution">
    <text evidence="2">The sequence shown here is derived from an EMBL/GenBank/DDBJ whole genome shotgun (WGS) entry which is preliminary data.</text>
</comment>
<keyword evidence="1" id="KW-1133">Transmembrane helix</keyword>
<feature type="transmembrane region" description="Helical" evidence="1">
    <location>
        <begin position="62"/>
        <end position="80"/>
    </location>
</feature>
<protein>
    <submittedName>
        <fullName evidence="2">Uncharacterized protein</fullName>
    </submittedName>
</protein>
<dbReference type="EMBL" id="JACCHL010000001">
    <property type="protein sequence ID" value="NYH53008.1"/>
    <property type="molecule type" value="Genomic_DNA"/>
</dbReference>
<evidence type="ECO:0000313" key="2">
    <source>
        <dbReference type="EMBL" id="NYH53008.1"/>
    </source>
</evidence>
<organism evidence="2 3">
    <name type="scientific">Nocardiopsis sinuspersici</name>
    <dbReference type="NCBI Taxonomy" id="501010"/>
    <lineage>
        <taxon>Bacteria</taxon>
        <taxon>Bacillati</taxon>
        <taxon>Actinomycetota</taxon>
        <taxon>Actinomycetes</taxon>
        <taxon>Streptosporangiales</taxon>
        <taxon>Nocardiopsidaceae</taxon>
        <taxon>Nocardiopsis</taxon>
    </lineage>
</organism>
<dbReference type="RefSeq" id="WP_179810191.1">
    <property type="nucleotide sequence ID" value="NZ_JACCHL010000001.1"/>
</dbReference>